<proteinExistence type="predicted"/>
<dbReference type="WBParaSite" id="Pan_g8344.t1">
    <property type="protein sequence ID" value="Pan_g8344.t1"/>
    <property type="gene ID" value="Pan_g8344"/>
</dbReference>
<name>A0A7E4W905_PANRE</name>
<feature type="chain" id="PRO_5028878018" evidence="1">
    <location>
        <begin position="23"/>
        <end position="145"/>
    </location>
</feature>
<organism evidence="2 3">
    <name type="scientific">Panagrellus redivivus</name>
    <name type="common">Microworm</name>
    <dbReference type="NCBI Taxonomy" id="6233"/>
    <lineage>
        <taxon>Eukaryota</taxon>
        <taxon>Metazoa</taxon>
        <taxon>Ecdysozoa</taxon>
        <taxon>Nematoda</taxon>
        <taxon>Chromadorea</taxon>
        <taxon>Rhabditida</taxon>
        <taxon>Tylenchina</taxon>
        <taxon>Panagrolaimomorpha</taxon>
        <taxon>Panagrolaimoidea</taxon>
        <taxon>Panagrolaimidae</taxon>
        <taxon>Panagrellus</taxon>
    </lineage>
</organism>
<reference evidence="3" key="2">
    <citation type="submission" date="2020-10" db="UniProtKB">
        <authorList>
            <consortium name="WormBaseParasite"/>
        </authorList>
    </citation>
    <scope>IDENTIFICATION</scope>
</reference>
<reference evidence="2" key="1">
    <citation type="journal article" date="2013" name="Genetics">
        <title>The draft genome and transcriptome of Panagrellus redivivus are shaped by the harsh demands of a free-living lifestyle.</title>
        <authorList>
            <person name="Srinivasan J."/>
            <person name="Dillman A.R."/>
            <person name="Macchietto M.G."/>
            <person name="Heikkinen L."/>
            <person name="Lakso M."/>
            <person name="Fracchia K.M."/>
            <person name="Antoshechkin I."/>
            <person name="Mortazavi A."/>
            <person name="Wong G."/>
            <person name="Sternberg P.W."/>
        </authorList>
    </citation>
    <scope>NUCLEOTIDE SEQUENCE [LARGE SCALE GENOMIC DNA]</scope>
    <source>
        <strain evidence="2">MT8872</strain>
    </source>
</reference>
<feature type="signal peptide" evidence="1">
    <location>
        <begin position="1"/>
        <end position="22"/>
    </location>
</feature>
<accession>A0A7E4W905</accession>
<keyword evidence="1" id="KW-0732">Signal</keyword>
<evidence type="ECO:0000256" key="1">
    <source>
        <dbReference type="SAM" id="SignalP"/>
    </source>
</evidence>
<dbReference type="AlphaFoldDB" id="A0A7E4W905"/>
<keyword evidence="2" id="KW-1185">Reference proteome</keyword>
<protein>
    <submittedName>
        <fullName evidence="3">Activin_recp domain-containing protein</fullName>
    </submittedName>
</protein>
<sequence length="145" mass="15615">MTTSMLVALSLCFLALVSNVAGGITCYRGINIKMPGAYFNQTMNSLGCNNANYCLRGFGTFNGEEGWYSSCVDWQKEDVTCKTYPACQQVVKGNSSYTACCCKEALCNHLDFTGEAPATTTVKTTTDSTAAVTVSVFLLILAIFM</sequence>
<dbReference type="Proteomes" id="UP000492821">
    <property type="component" value="Unassembled WGS sequence"/>
</dbReference>
<evidence type="ECO:0000313" key="2">
    <source>
        <dbReference type="Proteomes" id="UP000492821"/>
    </source>
</evidence>
<evidence type="ECO:0000313" key="3">
    <source>
        <dbReference type="WBParaSite" id="Pan_g8344.t1"/>
    </source>
</evidence>